<dbReference type="PANTHER" id="PTHR34217">
    <property type="entry name" value="METAL-DEPENDENT CARBOXYPEPTIDASE"/>
    <property type="match status" value="1"/>
</dbReference>
<dbReference type="PRINTS" id="PR00998">
    <property type="entry name" value="CRBOXYPTASET"/>
</dbReference>
<accession>A0ABD3Q1U3</accession>
<dbReference type="EMBL" id="JALLAZ020000477">
    <property type="protein sequence ID" value="KAL3794335.1"/>
    <property type="molecule type" value="Genomic_DNA"/>
</dbReference>
<gene>
    <name evidence="3" type="ORF">ACHAW5_009895</name>
</gene>
<dbReference type="Pfam" id="PF02074">
    <property type="entry name" value="Peptidase_M32"/>
    <property type="match status" value="1"/>
</dbReference>
<dbReference type="PIRSF" id="PIRSF006615">
    <property type="entry name" value="Zn_crbxpep_Taq"/>
    <property type="match status" value="1"/>
</dbReference>
<dbReference type="Proteomes" id="UP001530315">
    <property type="component" value="Unassembled WGS sequence"/>
</dbReference>
<dbReference type="SUPFAM" id="SSF55486">
    <property type="entry name" value="Metalloproteases ('zincins'), catalytic domain"/>
    <property type="match status" value="1"/>
</dbReference>
<sequence length="451" mass="51023">MTMSSPSREEEEETRGGGSLGTARRILELEGEAYKKRVCIPAELAARKAELEAAANHAWVKARQNNDFASFAPLLRDCFDTAAEIAMLQRGENREISLYSQMLDEYEMGMPAERIDALFGELLDELVPLIARIRASPNKPSLGPLAGRKFPIDAQKEVCRSIVTALGFDESRGRIDVSVHPFTMSLSGGHDVRITSRFSDDDWYQGLMGTVHEGGHAMYEQNLGDSDLSIDSFLSMGVHESQSLFWERHVGKSVGFYKWARPILMDAFHREGEEDFSHSAEELYAAVNAVDFDNLIRVDADELTYPLHVILRYGIERDVVSGNLDVDDIPSRWNGDMKKFLDIDVPDDSRGCLQDVHWSFLAIGYFPTYLIGAIMAAQLAHYCGHDIPNKDLLIEEGKFDEIRSWLTRKVHVHGRRYKSLDELLVAEVGEPLNAKYFIDYLTKKYLDLYKI</sequence>
<evidence type="ECO:0000313" key="3">
    <source>
        <dbReference type="EMBL" id="KAL3794335.1"/>
    </source>
</evidence>
<reference evidence="3 4" key="1">
    <citation type="submission" date="2024-10" db="EMBL/GenBank/DDBJ databases">
        <title>Updated reference genomes for cyclostephanoid diatoms.</title>
        <authorList>
            <person name="Roberts W.R."/>
            <person name="Alverson A.J."/>
        </authorList>
    </citation>
    <scope>NUCLEOTIDE SEQUENCE [LARGE SCALE GENOMIC DNA]</scope>
    <source>
        <strain evidence="3 4">AJA276-08</strain>
    </source>
</reference>
<dbReference type="InterPro" id="IPR001333">
    <property type="entry name" value="Peptidase_M32_Taq"/>
</dbReference>
<dbReference type="PANTHER" id="PTHR34217:SF1">
    <property type="entry name" value="CARBOXYPEPTIDASE 1"/>
    <property type="match status" value="1"/>
</dbReference>
<organism evidence="3 4">
    <name type="scientific">Stephanodiscus triporus</name>
    <dbReference type="NCBI Taxonomy" id="2934178"/>
    <lineage>
        <taxon>Eukaryota</taxon>
        <taxon>Sar</taxon>
        <taxon>Stramenopiles</taxon>
        <taxon>Ochrophyta</taxon>
        <taxon>Bacillariophyta</taxon>
        <taxon>Coscinodiscophyceae</taxon>
        <taxon>Thalassiosirophycidae</taxon>
        <taxon>Stephanodiscales</taxon>
        <taxon>Stephanodiscaceae</taxon>
        <taxon>Stephanodiscus</taxon>
    </lineage>
</organism>
<dbReference type="Gene3D" id="1.10.1370.30">
    <property type="match status" value="1"/>
</dbReference>
<feature type="active site" description="Proton donor/acceptor" evidence="1">
    <location>
        <position position="213"/>
    </location>
</feature>
<dbReference type="CDD" id="cd06460">
    <property type="entry name" value="M32_Taq"/>
    <property type="match status" value="1"/>
</dbReference>
<protein>
    <recommendedName>
        <fullName evidence="5">Carboxypeptidase Taq</fullName>
    </recommendedName>
</protein>
<evidence type="ECO:0000313" key="4">
    <source>
        <dbReference type="Proteomes" id="UP001530315"/>
    </source>
</evidence>
<keyword evidence="4" id="KW-1185">Reference proteome</keyword>
<proteinExistence type="predicted"/>
<evidence type="ECO:0000256" key="1">
    <source>
        <dbReference type="PIRSR" id="PIRSR006615-2"/>
    </source>
</evidence>
<dbReference type="PROSITE" id="PS52034">
    <property type="entry name" value="PEPTIDASE_M32"/>
    <property type="match status" value="1"/>
</dbReference>
<dbReference type="AlphaFoldDB" id="A0ABD3Q1U3"/>
<evidence type="ECO:0008006" key="5">
    <source>
        <dbReference type="Google" id="ProtNLM"/>
    </source>
</evidence>
<evidence type="ECO:0000256" key="2">
    <source>
        <dbReference type="SAM" id="MobiDB-lite"/>
    </source>
</evidence>
<name>A0ABD3Q1U3_9STRA</name>
<feature type="region of interest" description="Disordered" evidence="2">
    <location>
        <begin position="1"/>
        <end position="22"/>
    </location>
</feature>
<comment type="caution">
    <text evidence="3">The sequence shown here is derived from an EMBL/GenBank/DDBJ whole genome shotgun (WGS) entry which is preliminary data.</text>
</comment>